<dbReference type="Gene3D" id="1.20.1280.50">
    <property type="match status" value="1"/>
</dbReference>
<dbReference type="InterPro" id="IPR036047">
    <property type="entry name" value="F-box-like_dom_sf"/>
</dbReference>
<organism evidence="3 4">
    <name type="scientific">Sphaerosporella brunnea</name>
    <dbReference type="NCBI Taxonomy" id="1250544"/>
    <lineage>
        <taxon>Eukaryota</taxon>
        <taxon>Fungi</taxon>
        <taxon>Dikarya</taxon>
        <taxon>Ascomycota</taxon>
        <taxon>Pezizomycotina</taxon>
        <taxon>Pezizomycetes</taxon>
        <taxon>Pezizales</taxon>
        <taxon>Pyronemataceae</taxon>
        <taxon>Sphaerosporella</taxon>
    </lineage>
</organism>
<dbReference type="OrthoDB" id="5334391at2759"/>
<dbReference type="SUPFAM" id="SSF81383">
    <property type="entry name" value="F-box domain"/>
    <property type="match status" value="1"/>
</dbReference>
<dbReference type="AlphaFoldDB" id="A0A5J5F9V7"/>
<reference evidence="3 4" key="1">
    <citation type="submission" date="2019-09" db="EMBL/GenBank/DDBJ databases">
        <title>Draft genome of the ectomycorrhizal ascomycete Sphaerosporella brunnea.</title>
        <authorList>
            <consortium name="DOE Joint Genome Institute"/>
            <person name="Benucci G.M."/>
            <person name="Marozzi G."/>
            <person name="Antonielli L."/>
            <person name="Sanchez S."/>
            <person name="Marco P."/>
            <person name="Wang X."/>
            <person name="Falini L.B."/>
            <person name="Barry K."/>
            <person name="Haridas S."/>
            <person name="Lipzen A."/>
            <person name="Labutti K."/>
            <person name="Grigoriev I.V."/>
            <person name="Murat C."/>
            <person name="Martin F."/>
            <person name="Albertini E."/>
            <person name="Donnini D."/>
            <person name="Bonito G."/>
        </authorList>
    </citation>
    <scope>NUCLEOTIDE SEQUENCE [LARGE SCALE GENOMIC DNA]</scope>
    <source>
        <strain evidence="3 4">Sb_GMNB300</strain>
    </source>
</reference>
<dbReference type="InterPro" id="IPR011047">
    <property type="entry name" value="Quinoprotein_ADH-like_sf"/>
</dbReference>
<dbReference type="PROSITE" id="PS50181">
    <property type="entry name" value="FBOX"/>
    <property type="match status" value="1"/>
</dbReference>
<name>A0A5J5F9V7_9PEZI</name>
<dbReference type="SUPFAM" id="SSF50998">
    <property type="entry name" value="Quinoprotein alcohol dehydrogenase-like"/>
    <property type="match status" value="1"/>
</dbReference>
<feature type="compositionally biased region" description="Polar residues" evidence="1">
    <location>
        <begin position="35"/>
        <end position="46"/>
    </location>
</feature>
<evidence type="ECO:0000313" key="3">
    <source>
        <dbReference type="EMBL" id="KAA8913772.1"/>
    </source>
</evidence>
<sequence>MHFSIGPWSRVLQRLDAIPTEIVMASVPRSRKRALQSTPEGTQPPSDASEFSPPTKRMRFTKRSAKTTAAASVRLHQMTHPKPSTTTDPFEFLPTHIVADVLRYISPLEVIRNQRVSKAWRVVLASEYIYTLALRWHFPFSSEAENVWKLHHGGERYPAAAVDGYRAATARYSRIPKDVKTWRTTPASREADMIWTLGEGRLVFCDTLDEDKRRIGVQGMEEGSGTTKWIDLGNVSVMDLTVGGGLLRVYYRRNGGGSSGRSGAERPGSWMRLYDFSDLSLKWKTQVEDGAVMVQNMTEAYASYLSVNEAYNLHLLSSSTGEQIKLPSSIHAPSVSTPPLSSFLTPNNSFLVLHTDDSQLRIFSTETGDLATSIPVRAANHDSIRYHFCEATETLAVTDGIDSTAWMISFRDNKVNLRETLNHTASTVPLRLNTATPKAVLSPEGHNFAVYIEGEKAMMDIALPSSEGVATSKRAVELLESPRGKLEEGSVTTSLSVREFRCEERWVVVRFLDGDGTLWVAVDFAADLGLEKMDVSSDEMA</sequence>
<feature type="region of interest" description="Disordered" evidence="1">
    <location>
        <begin position="28"/>
        <end position="56"/>
    </location>
</feature>
<evidence type="ECO:0000259" key="2">
    <source>
        <dbReference type="PROSITE" id="PS50181"/>
    </source>
</evidence>
<comment type="caution">
    <text evidence="3">The sequence shown here is derived from an EMBL/GenBank/DDBJ whole genome shotgun (WGS) entry which is preliminary data.</text>
</comment>
<evidence type="ECO:0000313" key="4">
    <source>
        <dbReference type="Proteomes" id="UP000326924"/>
    </source>
</evidence>
<dbReference type="InParanoid" id="A0A5J5F9V7"/>
<gene>
    <name evidence="3" type="ORF">FN846DRAFT_928574</name>
</gene>
<proteinExistence type="predicted"/>
<dbReference type="InterPro" id="IPR001810">
    <property type="entry name" value="F-box_dom"/>
</dbReference>
<accession>A0A5J5F9V7</accession>
<evidence type="ECO:0000256" key="1">
    <source>
        <dbReference type="SAM" id="MobiDB-lite"/>
    </source>
</evidence>
<dbReference type="EMBL" id="VXIS01000012">
    <property type="protein sequence ID" value="KAA8913772.1"/>
    <property type="molecule type" value="Genomic_DNA"/>
</dbReference>
<feature type="domain" description="F-box" evidence="2">
    <location>
        <begin position="87"/>
        <end position="133"/>
    </location>
</feature>
<dbReference type="Proteomes" id="UP000326924">
    <property type="component" value="Unassembled WGS sequence"/>
</dbReference>
<dbReference type="CDD" id="cd09917">
    <property type="entry name" value="F-box_SF"/>
    <property type="match status" value="1"/>
</dbReference>
<protein>
    <recommendedName>
        <fullName evidence="2">F-box domain-containing protein</fullName>
    </recommendedName>
</protein>
<keyword evidence="4" id="KW-1185">Reference proteome</keyword>